<proteinExistence type="inferred from homology"/>
<dbReference type="AlphaFoldDB" id="A0A485LDX4"/>
<dbReference type="InterPro" id="IPR001128">
    <property type="entry name" value="Cyt_P450"/>
</dbReference>
<evidence type="ECO:0000313" key="2">
    <source>
        <dbReference type="EMBL" id="KAF0688602.1"/>
    </source>
</evidence>
<dbReference type="Gene3D" id="1.10.630.10">
    <property type="entry name" value="Cytochrome P450"/>
    <property type="match status" value="1"/>
</dbReference>
<dbReference type="GO" id="GO:0020037">
    <property type="term" value="F:heme binding"/>
    <property type="evidence" value="ECO:0007669"/>
    <property type="project" value="InterPro"/>
</dbReference>
<accession>A0A485LDX4</accession>
<dbReference type="EMBL" id="VJMH01006714">
    <property type="protein sequence ID" value="KAF0688602.1"/>
    <property type="molecule type" value="Genomic_DNA"/>
</dbReference>
<dbReference type="Pfam" id="PF00067">
    <property type="entry name" value="p450"/>
    <property type="match status" value="1"/>
</dbReference>
<evidence type="ECO:0000313" key="4">
    <source>
        <dbReference type="Proteomes" id="UP000332933"/>
    </source>
</evidence>
<dbReference type="PANTHER" id="PTHR24305:SF166">
    <property type="entry name" value="CYTOCHROME P450 12A4, MITOCHONDRIAL-RELATED"/>
    <property type="match status" value="1"/>
</dbReference>
<gene>
    <name evidence="3" type="primary">Aste57867_19775</name>
    <name evidence="2" type="ORF">As57867_019710</name>
    <name evidence="3" type="ORF">ASTE57867_19775</name>
</gene>
<dbReference type="SUPFAM" id="SSF48264">
    <property type="entry name" value="Cytochrome P450"/>
    <property type="match status" value="1"/>
</dbReference>
<sequence length="236" mass="26187">MHAAFHTYTQAPGAPTIFVLMAMPSLVHLPVPPFTRWRQSRDMLSATILGAIESKERLQCVAPTAPVDIIDLMLPHTSRAQVVTDTLVFMVGYETIKSALGWVFLTLARDPAVAVRIRAEYTAAIDAHDGSLVNMDDVALPYTLAVVLESLRLNIPAFLIPRVALHDDYLPRADGTTTFLPKGTTVDLCTAAMHRSPLYWTNPSRFLPHTPRYHADRTLRHGKSHAFCYMPWSIGG</sequence>
<comment type="similarity">
    <text evidence="1">Belongs to the cytochrome P450 family.</text>
</comment>
<evidence type="ECO:0000313" key="3">
    <source>
        <dbReference type="EMBL" id="VFT96473.1"/>
    </source>
</evidence>
<dbReference type="OrthoDB" id="2843at2759"/>
<dbReference type="Proteomes" id="UP000332933">
    <property type="component" value="Unassembled WGS sequence"/>
</dbReference>
<organism evidence="3 4">
    <name type="scientific">Aphanomyces stellatus</name>
    <dbReference type="NCBI Taxonomy" id="120398"/>
    <lineage>
        <taxon>Eukaryota</taxon>
        <taxon>Sar</taxon>
        <taxon>Stramenopiles</taxon>
        <taxon>Oomycota</taxon>
        <taxon>Saprolegniomycetes</taxon>
        <taxon>Saprolegniales</taxon>
        <taxon>Verrucalvaceae</taxon>
        <taxon>Aphanomyces</taxon>
    </lineage>
</organism>
<dbReference type="PANTHER" id="PTHR24305">
    <property type="entry name" value="CYTOCHROME P450"/>
    <property type="match status" value="1"/>
</dbReference>
<keyword evidence="4" id="KW-1185">Reference proteome</keyword>
<dbReference type="InterPro" id="IPR036396">
    <property type="entry name" value="Cyt_P450_sf"/>
</dbReference>
<dbReference type="GO" id="GO:0004497">
    <property type="term" value="F:monooxygenase activity"/>
    <property type="evidence" value="ECO:0007669"/>
    <property type="project" value="InterPro"/>
</dbReference>
<dbReference type="EMBL" id="CAADRA010006737">
    <property type="protein sequence ID" value="VFT96473.1"/>
    <property type="molecule type" value="Genomic_DNA"/>
</dbReference>
<dbReference type="GO" id="GO:0016705">
    <property type="term" value="F:oxidoreductase activity, acting on paired donors, with incorporation or reduction of molecular oxygen"/>
    <property type="evidence" value="ECO:0007669"/>
    <property type="project" value="InterPro"/>
</dbReference>
<reference evidence="2" key="2">
    <citation type="submission" date="2019-06" db="EMBL/GenBank/DDBJ databases">
        <title>Genomics analysis of Aphanomyces spp. identifies a new class of oomycete effector associated with host adaptation.</title>
        <authorList>
            <person name="Gaulin E."/>
        </authorList>
    </citation>
    <scope>NUCLEOTIDE SEQUENCE</scope>
    <source>
        <strain evidence="2">CBS 578.67</strain>
    </source>
</reference>
<evidence type="ECO:0000256" key="1">
    <source>
        <dbReference type="ARBA" id="ARBA00010617"/>
    </source>
</evidence>
<reference evidence="3 4" key="1">
    <citation type="submission" date="2019-03" db="EMBL/GenBank/DDBJ databases">
        <authorList>
            <person name="Gaulin E."/>
            <person name="Dumas B."/>
        </authorList>
    </citation>
    <scope>NUCLEOTIDE SEQUENCE [LARGE SCALE GENOMIC DNA]</scope>
    <source>
        <strain evidence="3">CBS 568.67</strain>
    </source>
</reference>
<name>A0A485LDX4_9STRA</name>
<protein>
    <submittedName>
        <fullName evidence="3">Aste57867_19775 protein</fullName>
    </submittedName>
</protein>
<dbReference type="GO" id="GO:0005506">
    <property type="term" value="F:iron ion binding"/>
    <property type="evidence" value="ECO:0007669"/>
    <property type="project" value="InterPro"/>
</dbReference>
<dbReference type="InterPro" id="IPR050121">
    <property type="entry name" value="Cytochrome_P450_monoxygenase"/>
</dbReference>